<comment type="caution">
    <text evidence="11">The sequence shown here is derived from an EMBL/GenBank/DDBJ whole genome shotgun (WGS) entry which is preliminary data.</text>
</comment>
<dbReference type="FunFam" id="3.40.50.300:FF:000016">
    <property type="entry name" value="Oligopeptide ABC transporter ATP-binding component"/>
    <property type="match status" value="1"/>
</dbReference>
<keyword evidence="6" id="KW-0547">Nucleotide-binding</keyword>
<dbReference type="GO" id="GO:0005886">
    <property type="term" value="C:plasma membrane"/>
    <property type="evidence" value="ECO:0007669"/>
    <property type="project" value="UniProtKB-SubCell"/>
</dbReference>
<sequence>MTVTTGSGTPWSVPADAATAPLLAVRELCVRFPRRYGDVAVLDRVDLTIDAGEVVAVVGESGCGKSLLGLAAADLLPRSAAVTGTVAFDGQDVRAMSRRERRQMRGAGIGVVYQDALTSLNPGMSAGAQLRQVCKLGSSSSPEELLASVGLEDTERIMRARPYQLSGGQRQRVLIAIALARDPQLVIADEPTTALDVTIQKHVVELLRSLQRSRNFALMFISHDLALVSELATRTAVMYAGQLVESGPTRDILARPRHPYTAGLLESSRSLDECWPTLASIPGSVRQPADFLAGCRFRDRCGNATERCAHRPVLEVDGTAGERYLACFHPVGTET</sequence>
<dbReference type="RefSeq" id="WP_112256508.1">
    <property type="nucleotide sequence ID" value="NZ_QMIG01000001.1"/>
</dbReference>
<keyword evidence="4" id="KW-1003">Cell membrane</keyword>
<keyword evidence="7" id="KW-0067">ATP-binding</keyword>
<dbReference type="EMBL" id="QMIG01000001">
    <property type="protein sequence ID" value="RAW18796.1"/>
    <property type="molecule type" value="Genomic_DNA"/>
</dbReference>
<dbReference type="GO" id="GO:0005524">
    <property type="term" value="F:ATP binding"/>
    <property type="evidence" value="ECO:0007669"/>
    <property type="project" value="UniProtKB-KW"/>
</dbReference>
<dbReference type="AlphaFoldDB" id="A0A329R474"/>
<comment type="subcellular location">
    <subcellularLocation>
        <location evidence="1">Cell membrane</location>
        <topology evidence="1">Peripheral membrane protein</topology>
    </subcellularLocation>
</comment>
<evidence type="ECO:0000256" key="5">
    <source>
        <dbReference type="ARBA" id="ARBA00022519"/>
    </source>
</evidence>
<evidence type="ECO:0000256" key="4">
    <source>
        <dbReference type="ARBA" id="ARBA00022475"/>
    </source>
</evidence>
<dbReference type="Proteomes" id="UP000250462">
    <property type="component" value="Unassembled WGS sequence"/>
</dbReference>
<evidence type="ECO:0000256" key="7">
    <source>
        <dbReference type="ARBA" id="ARBA00022840"/>
    </source>
</evidence>
<evidence type="ECO:0000256" key="6">
    <source>
        <dbReference type="ARBA" id="ARBA00022741"/>
    </source>
</evidence>
<dbReference type="GO" id="GO:0016887">
    <property type="term" value="F:ATP hydrolysis activity"/>
    <property type="evidence" value="ECO:0007669"/>
    <property type="project" value="InterPro"/>
</dbReference>
<evidence type="ECO:0000256" key="2">
    <source>
        <dbReference type="ARBA" id="ARBA00005417"/>
    </source>
</evidence>
<gene>
    <name evidence="11" type="ORF">DPM12_01655</name>
</gene>
<keyword evidence="3" id="KW-0813">Transport</keyword>
<dbReference type="InterPro" id="IPR017871">
    <property type="entry name" value="ABC_transporter-like_CS"/>
</dbReference>
<evidence type="ECO:0000256" key="3">
    <source>
        <dbReference type="ARBA" id="ARBA00022448"/>
    </source>
</evidence>
<evidence type="ECO:0000259" key="10">
    <source>
        <dbReference type="PROSITE" id="PS50893"/>
    </source>
</evidence>
<dbReference type="InterPro" id="IPR050388">
    <property type="entry name" value="ABC_Ni/Peptide_Import"/>
</dbReference>
<keyword evidence="9" id="KW-0472">Membrane</keyword>
<dbReference type="InterPro" id="IPR027417">
    <property type="entry name" value="P-loop_NTPase"/>
</dbReference>
<dbReference type="Gene3D" id="3.40.50.300">
    <property type="entry name" value="P-loop containing nucleotide triphosphate hydrolases"/>
    <property type="match status" value="1"/>
</dbReference>
<dbReference type="Pfam" id="PF08352">
    <property type="entry name" value="oligo_HPY"/>
    <property type="match status" value="1"/>
</dbReference>
<dbReference type="GO" id="GO:0015833">
    <property type="term" value="P:peptide transport"/>
    <property type="evidence" value="ECO:0007669"/>
    <property type="project" value="InterPro"/>
</dbReference>
<keyword evidence="5" id="KW-0997">Cell inner membrane</keyword>
<proteinExistence type="inferred from homology"/>
<feature type="domain" description="ABC transporter" evidence="10">
    <location>
        <begin position="25"/>
        <end position="265"/>
    </location>
</feature>
<dbReference type="PANTHER" id="PTHR43297:SF14">
    <property type="entry name" value="ATPASE AAA-TYPE CORE DOMAIN-CONTAINING PROTEIN"/>
    <property type="match status" value="1"/>
</dbReference>
<keyword evidence="8" id="KW-1278">Translocase</keyword>
<dbReference type="Pfam" id="PF00005">
    <property type="entry name" value="ABC_tran"/>
    <property type="match status" value="1"/>
</dbReference>
<dbReference type="OrthoDB" id="3677453at2"/>
<reference evidence="11 12" key="1">
    <citation type="submission" date="2018-06" db="EMBL/GenBank/DDBJ databases">
        <title>Phytoactinopolyspora halophila sp. nov., a novel halophilic actinomycete isolated from a saline soil in China.</title>
        <authorList>
            <person name="Tang S.-K."/>
        </authorList>
    </citation>
    <scope>NUCLEOTIDE SEQUENCE [LARGE SCALE GENOMIC DNA]</scope>
    <source>
        <strain evidence="11 12">YIM 96934</strain>
    </source>
</reference>
<evidence type="ECO:0000256" key="1">
    <source>
        <dbReference type="ARBA" id="ARBA00004202"/>
    </source>
</evidence>
<name>A0A329R474_9ACTN</name>
<evidence type="ECO:0000256" key="9">
    <source>
        <dbReference type="ARBA" id="ARBA00023136"/>
    </source>
</evidence>
<dbReference type="InterPro" id="IPR003593">
    <property type="entry name" value="AAA+_ATPase"/>
</dbReference>
<evidence type="ECO:0000313" key="12">
    <source>
        <dbReference type="Proteomes" id="UP000250462"/>
    </source>
</evidence>
<dbReference type="SUPFAM" id="SSF52540">
    <property type="entry name" value="P-loop containing nucleoside triphosphate hydrolases"/>
    <property type="match status" value="1"/>
</dbReference>
<accession>A0A329R474</accession>
<dbReference type="InterPro" id="IPR003439">
    <property type="entry name" value="ABC_transporter-like_ATP-bd"/>
</dbReference>
<dbReference type="InterPro" id="IPR013563">
    <property type="entry name" value="Oligopep_ABC_C"/>
</dbReference>
<dbReference type="NCBIfam" id="TIGR01727">
    <property type="entry name" value="oligo_HPY"/>
    <property type="match status" value="1"/>
</dbReference>
<organism evidence="11 12">
    <name type="scientific">Phytoactinopolyspora halophila</name>
    <dbReference type="NCBI Taxonomy" id="1981511"/>
    <lineage>
        <taxon>Bacteria</taxon>
        <taxon>Bacillati</taxon>
        <taxon>Actinomycetota</taxon>
        <taxon>Actinomycetes</taxon>
        <taxon>Jiangellales</taxon>
        <taxon>Jiangellaceae</taxon>
        <taxon>Phytoactinopolyspora</taxon>
    </lineage>
</organism>
<evidence type="ECO:0000313" key="11">
    <source>
        <dbReference type="EMBL" id="RAW18796.1"/>
    </source>
</evidence>
<protein>
    <recommendedName>
        <fullName evidence="10">ABC transporter domain-containing protein</fullName>
    </recommendedName>
</protein>
<dbReference type="CDD" id="cd03257">
    <property type="entry name" value="ABC_NikE_OppD_transporters"/>
    <property type="match status" value="1"/>
</dbReference>
<keyword evidence="12" id="KW-1185">Reference proteome</keyword>
<dbReference type="PANTHER" id="PTHR43297">
    <property type="entry name" value="OLIGOPEPTIDE TRANSPORT ATP-BINDING PROTEIN APPD"/>
    <property type="match status" value="1"/>
</dbReference>
<dbReference type="PROSITE" id="PS00211">
    <property type="entry name" value="ABC_TRANSPORTER_1"/>
    <property type="match status" value="1"/>
</dbReference>
<evidence type="ECO:0000256" key="8">
    <source>
        <dbReference type="ARBA" id="ARBA00022967"/>
    </source>
</evidence>
<comment type="similarity">
    <text evidence="2">Belongs to the ABC transporter superfamily.</text>
</comment>
<dbReference type="SMART" id="SM00382">
    <property type="entry name" value="AAA"/>
    <property type="match status" value="1"/>
</dbReference>
<dbReference type="PROSITE" id="PS50893">
    <property type="entry name" value="ABC_TRANSPORTER_2"/>
    <property type="match status" value="1"/>
</dbReference>